<dbReference type="EMBL" id="JAGGNH010000001">
    <property type="protein sequence ID" value="KAJ0987866.1"/>
    <property type="molecule type" value="Genomic_DNA"/>
</dbReference>
<evidence type="ECO:0000313" key="1">
    <source>
        <dbReference type="EMBL" id="KAJ0987866.1"/>
    </source>
</evidence>
<evidence type="ECO:0000313" key="2">
    <source>
        <dbReference type="Proteomes" id="UP001085076"/>
    </source>
</evidence>
<name>A0A9D5D9W7_9LILI</name>
<keyword evidence="2" id="KW-1185">Reference proteome</keyword>
<comment type="caution">
    <text evidence="1">The sequence shown here is derived from an EMBL/GenBank/DDBJ whole genome shotgun (WGS) entry which is preliminary data.</text>
</comment>
<accession>A0A9D5D9W7</accession>
<gene>
    <name evidence="1" type="ORF">J5N97_006222</name>
</gene>
<reference evidence="1" key="1">
    <citation type="submission" date="2021-03" db="EMBL/GenBank/DDBJ databases">
        <authorList>
            <person name="Li Z."/>
            <person name="Yang C."/>
        </authorList>
    </citation>
    <scope>NUCLEOTIDE SEQUENCE</scope>
    <source>
        <strain evidence="1">Dzin_1.0</strain>
        <tissue evidence="1">Leaf</tissue>
    </source>
</reference>
<organism evidence="1 2">
    <name type="scientific">Dioscorea zingiberensis</name>
    <dbReference type="NCBI Taxonomy" id="325984"/>
    <lineage>
        <taxon>Eukaryota</taxon>
        <taxon>Viridiplantae</taxon>
        <taxon>Streptophyta</taxon>
        <taxon>Embryophyta</taxon>
        <taxon>Tracheophyta</taxon>
        <taxon>Spermatophyta</taxon>
        <taxon>Magnoliopsida</taxon>
        <taxon>Liliopsida</taxon>
        <taxon>Dioscoreales</taxon>
        <taxon>Dioscoreaceae</taxon>
        <taxon>Dioscorea</taxon>
    </lineage>
</organism>
<dbReference type="AlphaFoldDB" id="A0A9D5D9W7"/>
<sequence>MNFDHLMMSHHPIKESLINRLGCFMKDTPKRKEEKKEATVASCGELPCDLCGVTYCSNTRLACMAIGRPLTCIRYAYVGKARSRKDSTQHGHWAQVEVSGHPCLTFPEYSDSQPFKLVRKVLRSVCKSTYSCHCQEDSRSVL</sequence>
<proteinExistence type="predicted"/>
<protein>
    <submittedName>
        <fullName evidence="1">Uncharacterized protein</fullName>
    </submittedName>
</protein>
<dbReference type="Proteomes" id="UP001085076">
    <property type="component" value="Miscellaneous, Linkage group lg01"/>
</dbReference>
<reference evidence="1" key="2">
    <citation type="journal article" date="2022" name="Hortic Res">
        <title>The genome of Dioscorea zingiberensis sheds light on the biosynthesis, origin and evolution of the medicinally important diosgenin saponins.</title>
        <authorList>
            <person name="Li Y."/>
            <person name="Tan C."/>
            <person name="Li Z."/>
            <person name="Guo J."/>
            <person name="Li S."/>
            <person name="Chen X."/>
            <person name="Wang C."/>
            <person name="Dai X."/>
            <person name="Yang H."/>
            <person name="Song W."/>
            <person name="Hou L."/>
            <person name="Xu J."/>
            <person name="Tong Z."/>
            <person name="Xu A."/>
            <person name="Yuan X."/>
            <person name="Wang W."/>
            <person name="Yang Q."/>
            <person name="Chen L."/>
            <person name="Sun Z."/>
            <person name="Wang K."/>
            <person name="Pan B."/>
            <person name="Chen J."/>
            <person name="Bao Y."/>
            <person name="Liu F."/>
            <person name="Qi X."/>
            <person name="Gang D.R."/>
            <person name="Wen J."/>
            <person name="Li J."/>
        </authorList>
    </citation>
    <scope>NUCLEOTIDE SEQUENCE</scope>
    <source>
        <strain evidence="1">Dzin_1.0</strain>
    </source>
</reference>